<dbReference type="PANTHER" id="PTHR39450:SF1">
    <property type="entry name" value="DUF1667 DOMAIN-CONTAINING PROTEIN"/>
    <property type="match status" value="1"/>
</dbReference>
<gene>
    <name evidence="1" type="ORF">IAA52_06920</name>
</gene>
<dbReference type="EMBL" id="DVFZ01000069">
    <property type="protein sequence ID" value="HIQ82819.1"/>
    <property type="molecule type" value="Genomic_DNA"/>
</dbReference>
<sequence length="126" mass="13407">MEKRELTCIVCPVGCRVTVEIEGEEMRVSGNQCKRGEAYCRQEVSCPVRTVTSLVAVSGSEHPLCPVKTSRAIPRAKIAEVLAILRTMRVKAPVAIGDILVANIAGTGADLVATDSRAARVETAAE</sequence>
<comment type="caution">
    <text evidence="1">The sequence shown here is derived from an EMBL/GenBank/DDBJ whole genome shotgun (WGS) entry which is preliminary data.</text>
</comment>
<reference evidence="1" key="2">
    <citation type="journal article" date="2021" name="PeerJ">
        <title>Extensive microbial diversity within the chicken gut microbiome revealed by metagenomics and culture.</title>
        <authorList>
            <person name="Gilroy R."/>
            <person name="Ravi A."/>
            <person name="Getino M."/>
            <person name="Pursley I."/>
            <person name="Horton D.L."/>
            <person name="Alikhan N.F."/>
            <person name="Baker D."/>
            <person name="Gharbi K."/>
            <person name="Hall N."/>
            <person name="Watson M."/>
            <person name="Adriaenssens E.M."/>
            <person name="Foster-Nyarko E."/>
            <person name="Jarju S."/>
            <person name="Secka A."/>
            <person name="Antonio M."/>
            <person name="Oren A."/>
            <person name="Chaudhuri R.R."/>
            <person name="La Ragione R."/>
            <person name="Hildebrand F."/>
            <person name="Pallen M.J."/>
        </authorList>
    </citation>
    <scope>NUCLEOTIDE SEQUENCE</scope>
    <source>
        <strain evidence="1">ChiSjej6B24-2974</strain>
    </source>
</reference>
<protein>
    <submittedName>
        <fullName evidence="1">DUF1667 domain-containing protein</fullName>
    </submittedName>
</protein>
<reference evidence="1" key="1">
    <citation type="submission" date="2020-10" db="EMBL/GenBank/DDBJ databases">
        <authorList>
            <person name="Gilroy R."/>
        </authorList>
    </citation>
    <scope>NUCLEOTIDE SEQUENCE</scope>
    <source>
        <strain evidence="1">ChiSjej6B24-2974</strain>
    </source>
</reference>
<name>A0A9D1CX08_9FIRM</name>
<dbReference type="AlphaFoldDB" id="A0A9D1CX08"/>
<dbReference type="SUPFAM" id="SSF160148">
    <property type="entry name" value="CPE0013-like"/>
    <property type="match status" value="1"/>
</dbReference>
<dbReference type="PANTHER" id="PTHR39450">
    <property type="entry name" value="MOLYBDOPTERIN OXIDOREDUCTASE, 4FE-4S CLUSTER-BINDING SUBUNIT"/>
    <property type="match status" value="1"/>
</dbReference>
<organism evidence="1 2">
    <name type="scientific">Candidatus Pullichristensenella stercorigallinarum</name>
    <dbReference type="NCBI Taxonomy" id="2840909"/>
    <lineage>
        <taxon>Bacteria</taxon>
        <taxon>Bacillati</taxon>
        <taxon>Bacillota</taxon>
        <taxon>Clostridia</taxon>
        <taxon>Candidatus Pullichristensenella</taxon>
    </lineage>
</organism>
<evidence type="ECO:0000313" key="2">
    <source>
        <dbReference type="Proteomes" id="UP000824260"/>
    </source>
</evidence>
<dbReference type="Proteomes" id="UP000824260">
    <property type="component" value="Unassembled WGS sequence"/>
</dbReference>
<accession>A0A9D1CX08</accession>
<dbReference type="InterPro" id="IPR012460">
    <property type="entry name" value="DUF1667"/>
</dbReference>
<dbReference type="Gene3D" id="3.10.530.10">
    <property type="entry name" value="CPE0013-like"/>
    <property type="match status" value="1"/>
</dbReference>
<dbReference type="InterPro" id="IPR036593">
    <property type="entry name" value="CPE0013-like_sf"/>
</dbReference>
<evidence type="ECO:0000313" key="1">
    <source>
        <dbReference type="EMBL" id="HIQ82819.1"/>
    </source>
</evidence>
<dbReference type="Pfam" id="PF07892">
    <property type="entry name" value="DUF1667"/>
    <property type="match status" value="1"/>
</dbReference>
<proteinExistence type="predicted"/>